<evidence type="ECO:0000313" key="2">
    <source>
        <dbReference type="Ensembl" id="ENSBMSP00010019048.1"/>
    </source>
</evidence>
<protein>
    <submittedName>
        <fullName evidence="2">Uncharacterized protein</fullName>
    </submittedName>
</protein>
<feature type="compositionally biased region" description="Basic residues" evidence="1">
    <location>
        <begin position="46"/>
        <end position="68"/>
    </location>
</feature>
<proteinExistence type="predicted"/>
<feature type="compositionally biased region" description="Polar residues" evidence="1">
    <location>
        <begin position="69"/>
        <end position="82"/>
    </location>
</feature>
<feature type="region of interest" description="Disordered" evidence="1">
    <location>
        <begin position="25"/>
        <end position="82"/>
    </location>
</feature>
<accession>A0A8C0DBR1</accession>
<dbReference type="AlphaFoldDB" id="A0A8C0DBR1"/>
<feature type="compositionally biased region" description="Polar residues" evidence="1">
    <location>
        <begin position="25"/>
        <end position="45"/>
    </location>
</feature>
<evidence type="ECO:0000256" key="1">
    <source>
        <dbReference type="SAM" id="MobiDB-lite"/>
    </source>
</evidence>
<organism evidence="2">
    <name type="scientific">Balaenoptera musculus</name>
    <name type="common">Blue whale</name>
    <dbReference type="NCBI Taxonomy" id="9771"/>
    <lineage>
        <taxon>Eukaryota</taxon>
        <taxon>Metazoa</taxon>
        <taxon>Chordata</taxon>
        <taxon>Craniata</taxon>
        <taxon>Vertebrata</taxon>
        <taxon>Euteleostomi</taxon>
        <taxon>Mammalia</taxon>
        <taxon>Eutheria</taxon>
        <taxon>Laurasiatheria</taxon>
        <taxon>Artiodactyla</taxon>
        <taxon>Whippomorpha</taxon>
        <taxon>Cetacea</taxon>
        <taxon>Mysticeti</taxon>
        <taxon>Balaenopteridae</taxon>
        <taxon>Balaenoptera</taxon>
    </lineage>
</organism>
<sequence>MLSYNNHVGDGGFWALSTRQTSLAHHSTRQTSLAHHSTRQTSLAHHSTRQRSLAHHSTRQRSLAHHSTRQTSLAHHSTRQTSLAHHIGTGVETYGATIPKPMRNLWAHTVHRSMLRYRCYFIEMLQCKCVEGKAGTLASKSPGYESCLCT</sequence>
<name>A0A8C0DBR1_BALMU</name>
<dbReference type="Ensembl" id="ENSBMST00010021041.1">
    <property type="protein sequence ID" value="ENSBMSP00010019048.1"/>
    <property type="gene ID" value="ENSBMSG00010013834.1"/>
</dbReference>
<reference evidence="2" key="1">
    <citation type="submission" date="2023-09" db="UniProtKB">
        <authorList>
            <consortium name="Ensembl"/>
        </authorList>
    </citation>
    <scope>IDENTIFICATION</scope>
</reference>